<sequence length="51" mass="5687">MAERGIEVDHSSVHLGTHLMLQRGSDSVNDVLSLHWQPADNETRTLPFSVC</sequence>
<comment type="caution">
    <text evidence="1">The sequence shown here is derived from an EMBL/GenBank/DDBJ whole genome shotgun (WGS) entry which is preliminary data.</text>
</comment>
<dbReference type="Proteomes" id="UP000194546">
    <property type="component" value="Unassembled WGS sequence"/>
</dbReference>
<name>A0A242M9F0_CABSO</name>
<gene>
    <name evidence="1" type="ORF">PAMC26510_30210</name>
</gene>
<protein>
    <submittedName>
        <fullName evidence="1">Uncharacterized protein</fullName>
    </submittedName>
</protein>
<evidence type="ECO:0000313" key="2">
    <source>
        <dbReference type="Proteomes" id="UP000194546"/>
    </source>
</evidence>
<dbReference type="AlphaFoldDB" id="A0A242M9F0"/>
<evidence type="ECO:0000313" key="1">
    <source>
        <dbReference type="EMBL" id="OTP67893.1"/>
    </source>
</evidence>
<dbReference type="EMBL" id="NBTY01000184">
    <property type="protein sequence ID" value="OTP67893.1"/>
    <property type="molecule type" value="Genomic_DNA"/>
</dbReference>
<reference evidence="1 2" key="1">
    <citation type="submission" date="2017-03" db="EMBL/GenBank/DDBJ databases">
        <title>Genome analysis of strain PAMC 26510.</title>
        <authorList>
            <person name="Oh H.-M."/>
            <person name="Yang J.-A."/>
        </authorList>
    </citation>
    <scope>NUCLEOTIDE SEQUENCE [LARGE SCALE GENOMIC DNA]</scope>
    <source>
        <strain evidence="1 2">PAMC 26510</strain>
    </source>
</reference>
<accession>A0A242M9F0</accession>
<organism evidence="1 2">
    <name type="scientific">Caballeronia sordidicola</name>
    <name type="common">Burkholderia sordidicola</name>
    <dbReference type="NCBI Taxonomy" id="196367"/>
    <lineage>
        <taxon>Bacteria</taxon>
        <taxon>Pseudomonadati</taxon>
        <taxon>Pseudomonadota</taxon>
        <taxon>Betaproteobacteria</taxon>
        <taxon>Burkholderiales</taxon>
        <taxon>Burkholderiaceae</taxon>
        <taxon>Caballeronia</taxon>
    </lineage>
</organism>
<proteinExistence type="predicted"/>